<evidence type="ECO:0000259" key="3">
    <source>
        <dbReference type="Pfam" id="PF00931"/>
    </source>
</evidence>
<sequence length="477" mass="53599">MLRAAATTTAGSGTTTSGGGGPGRAAPRHQRQGGSKPHGGGKPGLRSDGNHPPLAQPRTLAQYVCDYEEDEGNHFDPVMFVHVPKAFRLDDIFRDMLEKITHCRPSDTKGLKSLHEELKENLRGKCFLLALDDLWVNYGNQKELHILLDAVNAGHSGSRILVTAQTKDAATALGAQEQFPIPVLGMDHYLSLFMHHAIPAGVFDDDKEHERIGRRIVEKLHRSPIAAVTVAKRLQTNRSIDFWETTASLDVLNETMGALWWSYQQPGADMLKRDMLVHSWIAQGFIRTSDTTEDDLEALGKLYIDELLTFSFLQIQRTVIGTEHFRIHDLLHELAEGVAGSDFSRIDVRGSPKDIPTETYDRTEVTEKILELENLRTLILEESSSGSVATTMVATPFKHNTNDLIKEEVFETMLMRLRKLRVLIVKVRGCHKPVFPIPECIGQLKHLRYIMFRSTSDLKLVIPSSFSKLYHMQILRL</sequence>
<dbReference type="Proteomes" id="UP001341281">
    <property type="component" value="Chromosome 01"/>
</dbReference>
<reference evidence="5 6" key="1">
    <citation type="submission" date="2024-02" db="EMBL/GenBank/DDBJ databases">
        <title>High-quality chromosome-scale genome assembly of Pensacola bahiagrass (Paspalum notatum Flugge var. saurae).</title>
        <authorList>
            <person name="Vega J.M."/>
            <person name="Podio M."/>
            <person name="Orjuela J."/>
            <person name="Siena L.A."/>
            <person name="Pessino S.C."/>
            <person name="Combes M.C."/>
            <person name="Mariac C."/>
            <person name="Albertini E."/>
            <person name="Pupilli F."/>
            <person name="Ortiz J.P.A."/>
            <person name="Leblanc O."/>
        </authorList>
    </citation>
    <scope>NUCLEOTIDE SEQUENCE [LARGE SCALE GENOMIC DNA]</scope>
    <source>
        <strain evidence="5">R1</strain>
        <tissue evidence="5">Leaf</tissue>
    </source>
</reference>
<name>A0AAQ3SEU0_PASNO</name>
<feature type="domain" description="NB-ARC" evidence="3">
    <location>
        <begin position="59"/>
        <end position="199"/>
    </location>
</feature>
<feature type="domain" description="Disease resistance protein winged helix" evidence="4">
    <location>
        <begin position="270"/>
        <end position="335"/>
    </location>
</feature>
<dbReference type="GO" id="GO:0043531">
    <property type="term" value="F:ADP binding"/>
    <property type="evidence" value="ECO:0007669"/>
    <property type="project" value="InterPro"/>
</dbReference>
<feature type="region of interest" description="Disordered" evidence="2">
    <location>
        <begin position="1"/>
        <end position="56"/>
    </location>
</feature>
<evidence type="ECO:0000256" key="1">
    <source>
        <dbReference type="ARBA" id="ARBA00022821"/>
    </source>
</evidence>
<dbReference type="SUPFAM" id="SSF52047">
    <property type="entry name" value="RNI-like"/>
    <property type="match status" value="1"/>
</dbReference>
<keyword evidence="6" id="KW-1185">Reference proteome</keyword>
<proteinExistence type="predicted"/>
<evidence type="ECO:0000313" key="5">
    <source>
        <dbReference type="EMBL" id="WVZ49516.1"/>
    </source>
</evidence>
<dbReference type="PANTHER" id="PTHR36766:SF64">
    <property type="entry name" value="OS12G0206100 PROTEIN"/>
    <property type="match status" value="1"/>
</dbReference>
<accession>A0AAQ3SEU0</accession>
<feature type="compositionally biased region" description="Low complexity" evidence="2">
    <location>
        <begin position="1"/>
        <end position="15"/>
    </location>
</feature>
<dbReference type="Gene3D" id="3.40.50.300">
    <property type="entry name" value="P-loop containing nucleotide triphosphate hydrolases"/>
    <property type="match status" value="1"/>
</dbReference>
<dbReference type="InterPro" id="IPR027417">
    <property type="entry name" value="P-loop_NTPase"/>
</dbReference>
<dbReference type="PANTHER" id="PTHR36766">
    <property type="entry name" value="PLANT BROAD-SPECTRUM MILDEW RESISTANCE PROTEIN RPW8"/>
    <property type="match status" value="1"/>
</dbReference>
<dbReference type="InterPro" id="IPR002182">
    <property type="entry name" value="NB-ARC"/>
</dbReference>
<dbReference type="InterPro" id="IPR032675">
    <property type="entry name" value="LRR_dom_sf"/>
</dbReference>
<dbReference type="Pfam" id="PF00931">
    <property type="entry name" value="NB-ARC"/>
    <property type="match status" value="1"/>
</dbReference>
<dbReference type="Pfam" id="PF23559">
    <property type="entry name" value="WHD_DRP"/>
    <property type="match status" value="1"/>
</dbReference>
<gene>
    <name evidence="5" type="ORF">U9M48_000865</name>
</gene>
<dbReference type="Gene3D" id="3.80.10.10">
    <property type="entry name" value="Ribonuclease Inhibitor"/>
    <property type="match status" value="1"/>
</dbReference>
<evidence type="ECO:0000313" key="6">
    <source>
        <dbReference type="Proteomes" id="UP001341281"/>
    </source>
</evidence>
<keyword evidence="1" id="KW-0611">Plant defense</keyword>
<protein>
    <recommendedName>
        <fullName evidence="7">NB-ARC domain-containing protein</fullName>
    </recommendedName>
</protein>
<dbReference type="AlphaFoldDB" id="A0AAQ3SEU0"/>
<dbReference type="EMBL" id="CP144745">
    <property type="protein sequence ID" value="WVZ49516.1"/>
    <property type="molecule type" value="Genomic_DNA"/>
</dbReference>
<dbReference type="SUPFAM" id="SSF52540">
    <property type="entry name" value="P-loop containing nucleoside triphosphate hydrolases"/>
    <property type="match status" value="1"/>
</dbReference>
<evidence type="ECO:0000259" key="4">
    <source>
        <dbReference type="Pfam" id="PF23559"/>
    </source>
</evidence>
<dbReference type="InterPro" id="IPR058922">
    <property type="entry name" value="WHD_DRP"/>
</dbReference>
<evidence type="ECO:0008006" key="7">
    <source>
        <dbReference type="Google" id="ProtNLM"/>
    </source>
</evidence>
<organism evidence="5 6">
    <name type="scientific">Paspalum notatum var. saurae</name>
    <dbReference type="NCBI Taxonomy" id="547442"/>
    <lineage>
        <taxon>Eukaryota</taxon>
        <taxon>Viridiplantae</taxon>
        <taxon>Streptophyta</taxon>
        <taxon>Embryophyta</taxon>
        <taxon>Tracheophyta</taxon>
        <taxon>Spermatophyta</taxon>
        <taxon>Magnoliopsida</taxon>
        <taxon>Liliopsida</taxon>
        <taxon>Poales</taxon>
        <taxon>Poaceae</taxon>
        <taxon>PACMAD clade</taxon>
        <taxon>Panicoideae</taxon>
        <taxon>Andropogonodae</taxon>
        <taxon>Paspaleae</taxon>
        <taxon>Paspalinae</taxon>
        <taxon>Paspalum</taxon>
    </lineage>
</organism>
<evidence type="ECO:0000256" key="2">
    <source>
        <dbReference type="SAM" id="MobiDB-lite"/>
    </source>
</evidence>